<sequence>MVSLRHALAHLGLVRKPVTLDDGDLLDMLGKGAGSTKAGEAAADDDGVTVLGHASIVADVAATGQVGKGVGILICPGPRR</sequence>
<keyword evidence="2" id="KW-1185">Reference proteome</keyword>
<evidence type="ECO:0000313" key="2">
    <source>
        <dbReference type="Proteomes" id="UP001144280"/>
    </source>
</evidence>
<name>A0ABQ5R765_9ACTN</name>
<comment type="caution">
    <text evidence="1">The sequence shown here is derived from an EMBL/GenBank/DDBJ whole genome shotgun (WGS) entry which is preliminary data.</text>
</comment>
<organism evidence="1 2">
    <name type="scientific">Phytohabitans aurantiacus</name>
    <dbReference type="NCBI Taxonomy" id="3016789"/>
    <lineage>
        <taxon>Bacteria</taxon>
        <taxon>Bacillati</taxon>
        <taxon>Actinomycetota</taxon>
        <taxon>Actinomycetes</taxon>
        <taxon>Micromonosporales</taxon>
        <taxon>Micromonosporaceae</taxon>
    </lineage>
</organism>
<dbReference type="EMBL" id="BSDI01000060">
    <property type="protein sequence ID" value="GLI02396.1"/>
    <property type="molecule type" value="Genomic_DNA"/>
</dbReference>
<dbReference type="Proteomes" id="UP001144280">
    <property type="component" value="Unassembled WGS sequence"/>
</dbReference>
<evidence type="ECO:0000313" key="1">
    <source>
        <dbReference type="EMBL" id="GLI02396.1"/>
    </source>
</evidence>
<protein>
    <submittedName>
        <fullName evidence="1">Uncharacterized protein</fullName>
    </submittedName>
</protein>
<gene>
    <name evidence="1" type="ORF">Pa4123_76740</name>
</gene>
<reference evidence="1" key="1">
    <citation type="submission" date="2022-12" db="EMBL/GenBank/DDBJ databases">
        <title>New Phytohabitans aurantiacus sp. RD004123 nov., an actinomycete isolated from soil.</title>
        <authorList>
            <person name="Triningsih D.W."/>
            <person name="Harunari E."/>
            <person name="Igarashi Y."/>
        </authorList>
    </citation>
    <scope>NUCLEOTIDE SEQUENCE</scope>
    <source>
        <strain evidence="1">RD004123</strain>
    </source>
</reference>
<accession>A0ABQ5R765</accession>
<proteinExistence type="predicted"/>